<name>A0A0L0D959_THETB</name>
<feature type="region of interest" description="Disordered" evidence="1">
    <location>
        <begin position="1"/>
        <end position="44"/>
    </location>
</feature>
<reference evidence="2 3" key="1">
    <citation type="submission" date="2010-05" db="EMBL/GenBank/DDBJ databases">
        <title>The Genome Sequence of Thecamonas trahens ATCC 50062.</title>
        <authorList>
            <consortium name="The Broad Institute Genome Sequencing Platform"/>
            <person name="Russ C."/>
            <person name="Cuomo C."/>
            <person name="Shea T."/>
            <person name="Young S.K."/>
            <person name="Zeng Q."/>
            <person name="Koehrsen M."/>
            <person name="Haas B."/>
            <person name="Borodovsky M."/>
            <person name="Guigo R."/>
            <person name="Alvarado L."/>
            <person name="Berlin A."/>
            <person name="Bochicchio J."/>
            <person name="Borenstein D."/>
            <person name="Chapman S."/>
            <person name="Chen Z."/>
            <person name="Freedman E."/>
            <person name="Gellesch M."/>
            <person name="Goldberg J."/>
            <person name="Griggs A."/>
            <person name="Gujja S."/>
            <person name="Heilman E."/>
            <person name="Heiman D."/>
            <person name="Hepburn T."/>
            <person name="Howarth C."/>
            <person name="Jen D."/>
            <person name="Larson L."/>
            <person name="Mehta T."/>
            <person name="Park D."/>
            <person name="Pearson M."/>
            <person name="Roberts A."/>
            <person name="Saif S."/>
            <person name="Shenoy N."/>
            <person name="Sisk P."/>
            <person name="Stolte C."/>
            <person name="Sykes S."/>
            <person name="Thomson T."/>
            <person name="Walk T."/>
            <person name="White J."/>
            <person name="Yandava C."/>
            <person name="Burger G."/>
            <person name="Gray M.W."/>
            <person name="Holland P.W.H."/>
            <person name="King N."/>
            <person name="Lang F.B.F."/>
            <person name="Roger A.J."/>
            <person name="Ruiz-Trillo I."/>
            <person name="Lander E."/>
            <person name="Nusbaum C."/>
        </authorList>
    </citation>
    <scope>NUCLEOTIDE SEQUENCE [LARGE SCALE GENOMIC DNA]</scope>
    <source>
        <strain evidence="2 3">ATCC 50062</strain>
    </source>
</reference>
<sequence length="938" mass="96766">MAFSRAARFRSRKPSPALELADVAGETDGDGRTGDGDASWTSEYSESDIGTAYAATTFGERAPGVRFGTGAARRDVGPDLSSSSDYESYSSSLSGSYSYSYSRSSSVVSEEGRAWKNLLPRARIKGARFGTAPRFGQAPKCFSTSSGSSSESYGYYDSSITSSTFSSSEAVVRCKGGVIGRAPRMPGFGAGAQHGSSSGSGLELDIVYPDPHVPGPQWRVPTTPPTRLPHQREREPPLRNVNAALDAIEPRRGSKASFAKAKRELSPPKPATSRRASALEPQLDAVRIREPAFSFGRAAARPKSPSPPPSPLPLGEMLPPVAESAGVGPSVTFGRAKARPEPISLTARVPLRNPSMDAVLPATPVASLTRSQREAAASSARDCRPLYAPPSELGEGAGPALPRAPRLPRPASPDERPLPDPAFDASIRASVNGALRLDGYAPRPSPTAVSAAARVPLRNIDAALAATEPAVPGGRMGYAQLRGDHFATDGDILVLHPDWEAVLPRAPGQTMARAAAEPVGLDSDDEVPGPGAYEPVVSENVPGGVIGEAARAPTKVAASRSPGPGSYDLRAALDAVFGNVPGAALDVTGRGARSGWAATGSVTTRVPLLAMDAPGLGKAITGPATFGRAAHDDAPEADDRVYDVSWSGVEPAVPAARVTRDGRGALDIQWNAVEALPRSAVVPAAERMTSAATITSRIGGYVVNHASVEAASQAAVFGGAVARPDVCAPNGTSAGIGPGAYDVARGEELTRARTIGGVISLLVAAASMGSSDVGPGSYDVTGACAALAKHVPAAVFGASRTGLTREQRGVLKQITLYELLFRLPPGLENAPAALAALERARSGAGAGTGPGPGDYDADDRAVRKRVVGGAVGKAGMGPVCRGEDILLWDVLFGPGMGSLARTELPAAAVKPKGQARRRRKSRPRALAWLGADKRVKGE</sequence>
<feature type="region of interest" description="Disordered" evidence="1">
    <location>
        <begin position="247"/>
        <end position="279"/>
    </location>
</feature>
<dbReference type="EMBL" id="GL349434">
    <property type="protein sequence ID" value="KNC48775.1"/>
    <property type="molecule type" value="Genomic_DNA"/>
</dbReference>
<dbReference type="AlphaFoldDB" id="A0A0L0D959"/>
<feature type="region of interest" description="Disordered" evidence="1">
    <location>
        <begin position="213"/>
        <end position="234"/>
    </location>
</feature>
<organism evidence="2 3">
    <name type="scientific">Thecamonas trahens ATCC 50062</name>
    <dbReference type="NCBI Taxonomy" id="461836"/>
    <lineage>
        <taxon>Eukaryota</taxon>
        <taxon>Apusozoa</taxon>
        <taxon>Apusomonadida</taxon>
        <taxon>Apusomonadidae</taxon>
        <taxon>Thecamonas</taxon>
    </lineage>
</organism>
<accession>A0A0L0D959</accession>
<feature type="compositionally biased region" description="Basic residues" evidence="1">
    <location>
        <begin position="913"/>
        <end position="923"/>
    </location>
</feature>
<dbReference type="RefSeq" id="XP_013762826.1">
    <property type="nucleotide sequence ID" value="XM_013907372.1"/>
</dbReference>
<dbReference type="GeneID" id="25560355"/>
<protein>
    <submittedName>
        <fullName evidence="2">Uncharacterized protein</fullName>
    </submittedName>
</protein>
<evidence type="ECO:0000313" key="3">
    <source>
        <dbReference type="Proteomes" id="UP000054408"/>
    </source>
</evidence>
<dbReference type="Proteomes" id="UP000054408">
    <property type="component" value="Unassembled WGS sequence"/>
</dbReference>
<evidence type="ECO:0000313" key="2">
    <source>
        <dbReference type="EMBL" id="KNC48775.1"/>
    </source>
</evidence>
<feature type="region of interest" description="Disordered" evidence="1">
    <location>
        <begin position="64"/>
        <end position="97"/>
    </location>
</feature>
<evidence type="ECO:0000256" key="1">
    <source>
        <dbReference type="SAM" id="MobiDB-lite"/>
    </source>
</evidence>
<feature type="region of interest" description="Disordered" evidence="1">
    <location>
        <begin position="907"/>
        <end position="938"/>
    </location>
</feature>
<gene>
    <name evidence="2" type="ORF">AMSG_00552</name>
</gene>
<feature type="region of interest" description="Disordered" evidence="1">
    <location>
        <begin position="363"/>
        <end position="421"/>
    </location>
</feature>
<keyword evidence="3" id="KW-1185">Reference proteome</keyword>
<proteinExistence type="predicted"/>
<feature type="compositionally biased region" description="Low complexity" evidence="1">
    <location>
        <begin position="79"/>
        <end position="97"/>
    </location>
</feature>
<dbReference type="InterPro" id="IPR010736">
    <property type="entry name" value="SHIPPO-rpt"/>
</dbReference>
<dbReference type="Pfam" id="PF07004">
    <property type="entry name" value="SHIPPO-rpt"/>
    <property type="match status" value="1"/>
</dbReference>